<keyword evidence="3" id="KW-0963">Cytoplasm</keyword>
<comment type="catalytic activity">
    <reaction evidence="14">
        <text>tRNA(Thr) + L-threonine + ATP = L-threonyl-tRNA(Thr) + AMP + diphosphate + H(+)</text>
        <dbReference type="Rhea" id="RHEA:24624"/>
        <dbReference type="Rhea" id="RHEA-COMP:9670"/>
        <dbReference type="Rhea" id="RHEA-COMP:9704"/>
        <dbReference type="ChEBI" id="CHEBI:15378"/>
        <dbReference type="ChEBI" id="CHEBI:30616"/>
        <dbReference type="ChEBI" id="CHEBI:33019"/>
        <dbReference type="ChEBI" id="CHEBI:57926"/>
        <dbReference type="ChEBI" id="CHEBI:78442"/>
        <dbReference type="ChEBI" id="CHEBI:78534"/>
        <dbReference type="ChEBI" id="CHEBI:456215"/>
        <dbReference type="EC" id="6.1.1.3"/>
    </reaction>
</comment>
<dbReference type="InterPro" id="IPR045864">
    <property type="entry name" value="aa-tRNA-synth_II/BPL/LPL"/>
</dbReference>
<dbReference type="Gene3D" id="3.30.930.10">
    <property type="entry name" value="Bira Bifunctional Protein, Domain 2"/>
    <property type="match status" value="1"/>
</dbReference>
<dbReference type="Pfam" id="PF07973">
    <property type="entry name" value="tRNA_SAD"/>
    <property type="match status" value="1"/>
</dbReference>
<dbReference type="InterPro" id="IPR012947">
    <property type="entry name" value="tRNA_SAD"/>
</dbReference>
<dbReference type="FunFam" id="3.30.54.20:FF:000002">
    <property type="entry name" value="Threonine--tRNA ligase"/>
    <property type="match status" value="1"/>
</dbReference>
<protein>
    <recommendedName>
        <fullName evidence="2">threonine--tRNA ligase</fullName>
        <ecNumber evidence="2">6.1.1.3</ecNumber>
    </recommendedName>
    <alternativeName>
        <fullName evidence="13">Threonyl-tRNA synthetase</fullName>
    </alternativeName>
</protein>
<dbReference type="AlphaFoldDB" id="A0A160VAK7"/>
<dbReference type="GO" id="GO:0005524">
    <property type="term" value="F:ATP binding"/>
    <property type="evidence" value="ECO:0007669"/>
    <property type="project" value="UniProtKB-KW"/>
</dbReference>
<evidence type="ECO:0000256" key="8">
    <source>
        <dbReference type="ARBA" id="ARBA00022833"/>
    </source>
</evidence>
<dbReference type="SMART" id="SM00863">
    <property type="entry name" value="tRNA_SAD"/>
    <property type="match status" value="1"/>
</dbReference>
<dbReference type="InterPro" id="IPR006195">
    <property type="entry name" value="aa-tRNA-synth_II"/>
</dbReference>
<sequence>MLEHGFLETQGVDEAEAHRNAMRHSAAHVMADAVLKLFPEAKMGIGPPIQDGFYYDFQVSRPFTPEDLEEIEKLMRETISGGFPFQREDLSRADAETMFSDQPYKIELIEGLPEDAAISIYRHDEFVDLCQGPHVHGTSDIPAMKLLSVAGAYWRGDEKRPMLQRIYGTAFDSETELTEHLERLEEAERRDHRRLGRELNLFSVHDEIGPGLIVWHPKGGRVRSLVEDYWKDLHYRLGYNIVYSPHIGKSQLWETSGHLDFYQESMFAPLEVDEQQYYLKPMNCPFHIAIFKNALHSYRELPLRFAELGTVYRYERSGVLHGLMRVRGFTQDDAHIFCTPDQVEDEIGGVLELTYELLDAFGFQDYSIALSTRPEKYVGELDMWEHATKSLQGALEKRELPFTVDEGGGAFYGPKIDINITDALGRAWQCTTVQFDFNLPQRFDLTYQDAEGGRSQPYMVHRAILGSMERFLGVLIEHYGGAFPLWLAPVQAVLIPIADRHIEYCEEVLAELEAAGFRAEVDNRNERMNQKIRTAQMQKVPYMLVVGDREQEAGAVAVRHRDGEDLGAMPLDDFLARLGAESQIPNRSTA</sequence>
<dbReference type="InterPro" id="IPR033728">
    <property type="entry name" value="ThrRS_core"/>
</dbReference>
<dbReference type="InterPro" id="IPR036621">
    <property type="entry name" value="Anticodon-bd_dom_sf"/>
</dbReference>
<dbReference type="EMBL" id="FAXA01000252">
    <property type="protein sequence ID" value="CUV02395.1"/>
    <property type="molecule type" value="Genomic_DNA"/>
</dbReference>
<dbReference type="PANTHER" id="PTHR11451:SF44">
    <property type="entry name" value="THREONINE--TRNA LIGASE, CHLOROPLASTIC_MITOCHONDRIAL 2"/>
    <property type="match status" value="1"/>
</dbReference>
<evidence type="ECO:0000256" key="10">
    <source>
        <dbReference type="ARBA" id="ARBA00022884"/>
    </source>
</evidence>
<dbReference type="InterPro" id="IPR047246">
    <property type="entry name" value="ThrRS_anticodon"/>
</dbReference>
<keyword evidence="8" id="KW-0862">Zinc</keyword>
<evidence type="ECO:0000256" key="7">
    <source>
        <dbReference type="ARBA" id="ARBA00022741"/>
    </source>
</evidence>
<dbReference type="NCBIfam" id="TIGR00418">
    <property type="entry name" value="thrS"/>
    <property type="match status" value="1"/>
</dbReference>
<comment type="similarity">
    <text evidence="1">Belongs to the class-II aminoacyl-tRNA synthetase family.</text>
</comment>
<dbReference type="Pfam" id="PF03129">
    <property type="entry name" value="HGTP_anticodon"/>
    <property type="match status" value="1"/>
</dbReference>
<evidence type="ECO:0000256" key="1">
    <source>
        <dbReference type="ARBA" id="ARBA00008226"/>
    </source>
</evidence>
<dbReference type="Gene3D" id="3.40.50.800">
    <property type="entry name" value="Anticodon-binding domain"/>
    <property type="match status" value="1"/>
</dbReference>
<dbReference type="SUPFAM" id="SSF55681">
    <property type="entry name" value="Class II aaRS and biotin synthetases"/>
    <property type="match status" value="1"/>
</dbReference>
<dbReference type="FunFam" id="3.30.930.10:FF:000002">
    <property type="entry name" value="Threonine--tRNA ligase"/>
    <property type="match status" value="1"/>
</dbReference>
<dbReference type="FunFam" id="3.30.980.10:FF:000005">
    <property type="entry name" value="Threonyl-tRNA synthetase, mitochondrial"/>
    <property type="match status" value="1"/>
</dbReference>
<evidence type="ECO:0000256" key="3">
    <source>
        <dbReference type="ARBA" id="ARBA00022490"/>
    </source>
</evidence>
<proteinExistence type="inferred from homology"/>
<dbReference type="SUPFAM" id="SSF52954">
    <property type="entry name" value="Class II aaRS ABD-related"/>
    <property type="match status" value="1"/>
</dbReference>
<dbReference type="InterPro" id="IPR002314">
    <property type="entry name" value="aa-tRNA-synt_IIb"/>
</dbReference>
<evidence type="ECO:0000259" key="15">
    <source>
        <dbReference type="PROSITE" id="PS50862"/>
    </source>
</evidence>
<dbReference type="PRINTS" id="PR01047">
    <property type="entry name" value="TRNASYNTHTHR"/>
</dbReference>
<dbReference type="GO" id="GO:0046872">
    <property type="term" value="F:metal ion binding"/>
    <property type="evidence" value="ECO:0007669"/>
    <property type="project" value="UniProtKB-KW"/>
</dbReference>
<name>A0A160VAK7_9ZZZZ</name>
<evidence type="ECO:0000256" key="6">
    <source>
        <dbReference type="ARBA" id="ARBA00022723"/>
    </source>
</evidence>
<dbReference type="GO" id="GO:0004829">
    <property type="term" value="F:threonine-tRNA ligase activity"/>
    <property type="evidence" value="ECO:0007669"/>
    <property type="project" value="UniProtKB-EC"/>
</dbReference>
<dbReference type="GO" id="GO:0000049">
    <property type="term" value="F:tRNA binding"/>
    <property type="evidence" value="ECO:0007669"/>
    <property type="project" value="UniProtKB-KW"/>
</dbReference>
<accession>A0A160VAK7</accession>
<dbReference type="GO" id="GO:0005737">
    <property type="term" value="C:cytoplasm"/>
    <property type="evidence" value="ECO:0007669"/>
    <property type="project" value="InterPro"/>
</dbReference>
<evidence type="ECO:0000256" key="11">
    <source>
        <dbReference type="ARBA" id="ARBA00022917"/>
    </source>
</evidence>
<dbReference type="EC" id="6.1.1.3" evidence="2"/>
<evidence type="ECO:0000256" key="12">
    <source>
        <dbReference type="ARBA" id="ARBA00023146"/>
    </source>
</evidence>
<dbReference type="GO" id="GO:0006435">
    <property type="term" value="P:threonyl-tRNA aminoacylation"/>
    <property type="evidence" value="ECO:0007669"/>
    <property type="project" value="InterPro"/>
</dbReference>
<organism evidence="16">
    <name type="scientific">hydrothermal vent metagenome</name>
    <dbReference type="NCBI Taxonomy" id="652676"/>
    <lineage>
        <taxon>unclassified sequences</taxon>
        <taxon>metagenomes</taxon>
        <taxon>ecological metagenomes</taxon>
    </lineage>
</organism>
<evidence type="ECO:0000256" key="13">
    <source>
        <dbReference type="ARBA" id="ARBA00031900"/>
    </source>
</evidence>
<evidence type="ECO:0000256" key="2">
    <source>
        <dbReference type="ARBA" id="ARBA00013163"/>
    </source>
</evidence>
<dbReference type="InterPro" id="IPR002320">
    <property type="entry name" value="Thr-tRNA-ligase_IIa"/>
</dbReference>
<keyword evidence="9" id="KW-0067">ATP-binding</keyword>
<dbReference type="InterPro" id="IPR004154">
    <property type="entry name" value="Anticodon-bd"/>
</dbReference>
<dbReference type="SUPFAM" id="SSF55186">
    <property type="entry name" value="ThrRS/AlaRS common domain"/>
    <property type="match status" value="1"/>
</dbReference>
<keyword evidence="7" id="KW-0547">Nucleotide-binding</keyword>
<keyword evidence="6" id="KW-0479">Metal-binding</keyword>
<dbReference type="Gene3D" id="3.30.54.20">
    <property type="match status" value="1"/>
</dbReference>
<keyword evidence="10" id="KW-0694">RNA-binding</keyword>
<dbReference type="CDD" id="cd00860">
    <property type="entry name" value="ThrRS_anticodon"/>
    <property type="match status" value="1"/>
</dbReference>
<evidence type="ECO:0000313" key="16">
    <source>
        <dbReference type="EMBL" id="CUV02395.1"/>
    </source>
</evidence>
<dbReference type="Gene3D" id="3.30.980.10">
    <property type="entry name" value="Threonyl-trna Synthetase, Chain A, domain 2"/>
    <property type="match status" value="1"/>
</dbReference>
<evidence type="ECO:0000256" key="9">
    <source>
        <dbReference type="ARBA" id="ARBA00022840"/>
    </source>
</evidence>
<evidence type="ECO:0000256" key="14">
    <source>
        <dbReference type="ARBA" id="ARBA00049515"/>
    </source>
</evidence>
<dbReference type="FunFam" id="3.40.50.800:FF:000001">
    <property type="entry name" value="Threonine--tRNA ligase"/>
    <property type="match status" value="1"/>
</dbReference>
<dbReference type="PROSITE" id="PS50862">
    <property type="entry name" value="AA_TRNA_LIGASE_II"/>
    <property type="match status" value="1"/>
</dbReference>
<keyword evidence="5 16" id="KW-0436">Ligase</keyword>
<dbReference type="Pfam" id="PF00587">
    <property type="entry name" value="tRNA-synt_2b"/>
    <property type="match status" value="1"/>
</dbReference>
<gene>
    <name evidence="16" type="ORF">MGWOODY_Clf1767</name>
</gene>
<dbReference type="HAMAP" id="MF_00184">
    <property type="entry name" value="Thr_tRNA_synth"/>
    <property type="match status" value="1"/>
</dbReference>
<keyword evidence="11" id="KW-0648">Protein biosynthesis</keyword>
<reference evidence="16" key="1">
    <citation type="submission" date="2015-10" db="EMBL/GenBank/DDBJ databases">
        <authorList>
            <person name="Gilbert D.G."/>
        </authorList>
    </citation>
    <scope>NUCLEOTIDE SEQUENCE</scope>
</reference>
<evidence type="ECO:0000256" key="5">
    <source>
        <dbReference type="ARBA" id="ARBA00022598"/>
    </source>
</evidence>
<dbReference type="CDD" id="cd00771">
    <property type="entry name" value="ThrRS_core"/>
    <property type="match status" value="1"/>
</dbReference>
<keyword evidence="12 16" id="KW-0030">Aminoacyl-tRNA synthetase</keyword>
<dbReference type="PANTHER" id="PTHR11451">
    <property type="entry name" value="THREONINE-TRNA LIGASE"/>
    <property type="match status" value="1"/>
</dbReference>
<keyword evidence="4" id="KW-0820">tRNA-binding</keyword>
<evidence type="ECO:0000256" key="4">
    <source>
        <dbReference type="ARBA" id="ARBA00022555"/>
    </source>
</evidence>
<dbReference type="InterPro" id="IPR018163">
    <property type="entry name" value="Thr/Ala-tRNA-synth_IIc_edit"/>
</dbReference>
<feature type="domain" description="Aminoacyl-transfer RNA synthetases class-II family profile" evidence="15">
    <location>
        <begin position="179"/>
        <end position="484"/>
    </location>
</feature>